<reference evidence="3 4" key="1">
    <citation type="journal article" date="2017" name="Genome Announc.">
        <title>Draft Genome Sequence of a Sporulating and Motile Strain of Lachnotalea glycerini Isolated from Water in Quebec City, Canada.</title>
        <authorList>
            <person name="Maheux A.F."/>
            <person name="Boudreau D.K."/>
            <person name="Berube E."/>
            <person name="Boissinot M."/>
            <person name="Raymond F."/>
            <person name="Brodeur S."/>
            <person name="Corbeil J."/>
            <person name="Isabel S."/>
            <person name="Omar R.F."/>
            <person name="Bergeron M.G."/>
        </authorList>
    </citation>
    <scope>NUCLEOTIDE SEQUENCE [LARGE SCALE GENOMIC DNA]</scope>
    <source>
        <strain evidence="3 4">CCRI-19302</strain>
    </source>
</reference>
<dbReference type="InterPro" id="IPR049577">
    <property type="entry name" value="GMPP_N"/>
</dbReference>
<dbReference type="CDD" id="cd02509">
    <property type="entry name" value="GDP-M1P_Guanylyltransferase"/>
    <property type="match status" value="1"/>
</dbReference>
<dbReference type="Pfam" id="PF00483">
    <property type="entry name" value="NTP_transferase"/>
    <property type="match status" value="1"/>
</dbReference>
<dbReference type="PANTHER" id="PTHR46390:SF1">
    <property type="entry name" value="MANNOSE-1-PHOSPHATE GUANYLYLTRANSFERASE"/>
    <property type="match status" value="1"/>
</dbReference>
<gene>
    <name evidence="3" type="ORF">CG710_013955</name>
</gene>
<accession>A0A371JD24</accession>
<dbReference type="GO" id="GO:0009298">
    <property type="term" value="P:GDP-mannose biosynthetic process"/>
    <property type="evidence" value="ECO:0007669"/>
    <property type="project" value="TreeGrafter"/>
</dbReference>
<dbReference type="GO" id="GO:0004475">
    <property type="term" value="F:mannose-1-phosphate guanylyltransferase (GTP) activity"/>
    <property type="evidence" value="ECO:0007669"/>
    <property type="project" value="InterPro"/>
</dbReference>
<evidence type="ECO:0000259" key="2">
    <source>
        <dbReference type="Pfam" id="PF22640"/>
    </source>
</evidence>
<dbReference type="PANTHER" id="PTHR46390">
    <property type="entry name" value="MANNOSE-1-PHOSPHATE GUANYLYLTRANSFERASE"/>
    <property type="match status" value="1"/>
</dbReference>
<proteinExistence type="predicted"/>
<sequence length="358" mass="40319">MNRYIVIMAGGVGSRFWPLSREKKPKQFIRVDGDQCMLVQTIERVCNVVSSENCFIVTNKDLLRITQDTIKDFMPIENIIEEPSRKNTAACIAYSTLLLKNKFGSGILSFIPADGYIEDNVNYVKALEKAYLAAKSTKNLITIGIRPTYPATGYGYIQCDRSKGNESYFKVKKFVEKPDLETAKKLCSSNDNLWNSGIVVGDMDTLINHFKQLLPNHYNLLSEAINQDMQGFSCTNAIEKAYQEVENISFDVSVLEKTSQIYTVRGEFDWDDMGSMEALSKTLKTDLKGNFIKGNYCGVDTSGCVIYSEENILVTSIGIDNMVIACTKDAIVVCPRDRVQEMKELVNELKNKGYDNFI</sequence>
<dbReference type="OrthoDB" id="9806359at2"/>
<evidence type="ECO:0000313" key="4">
    <source>
        <dbReference type="Proteomes" id="UP000216411"/>
    </source>
</evidence>
<dbReference type="InterPro" id="IPR051161">
    <property type="entry name" value="Mannose-6P_isomerase_type2"/>
</dbReference>
<dbReference type="InterPro" id="IPR029044">
    <property type="entry name" value="Nucleotide-diphossugar_trans"/>
</dbReference>
<dbReference type="Gene3D" id="3.90.550.10">
    <property type="entry name" value="Spore Coat Polysaccharide Biosynthesis Protein SpsA, Chain A"/>
    <property type="match status" value="1"/>
</dbReference>
<dbReference type="InterPro" id="IPR054566">
    <property type="entry name" value="ManC/GMP-like_b-helix"/>
</dbReference>
<protein>
    <submittedName>
        <fullName evidence="3">Nucleotidyl transferase</fullName>
    </submittedName>
</protein>
<dbReference type="Proteomes" id="UP000216411">
    <property type="component" value="Unassembled WGS sequence"/>
</dbReference>
<keyword evidence="4" id="KW-1185">Reference proteome</keyword>
<dbReference type="RefSeq" id="WP_094376274.1">
    <property type="nucleotide sequence ID" value="NZ_NOKA02000033.1"/>
</dbReference>
<evidence type="ECO:0000313" key="3">
    <source>
        <dbReference type="EMBL" id="RDY30578.1"/>
    </source>
</evidence>
<dbReference type="SUPFAM" id="SSF53448">
    <property type="entry name" value="Nucleotide-diphospho-sugar transferases"/>
    <property type="match status" value="1"/>
</dbReference>
<dbReference type="SUPFAM" id="SSF159283">
    <property type="entry name" value="Guanosine diphospho-D-mannose pyrophosphorylase/mannose-6-phosphate isomerase linker domain"/>
    <property type="match status" value="1"/>
</dbReference>
<dbReference type="Pfam" id="PF22640">
    <property type="entry name" value="ManC_GMP_beta-helix"/>
    <property type="match status" value="1"/>
</dbReference>
<feature type="domain" description="MannoseP isomerase/GMP-like beta-helix" evidence="2">
    <location>
        <begin position="294"/>
        <end position="349"/>
    </location>
</feature>
<dbReference type="InterPro" id="IPR005835">
    <property type="entry name" value="NTP_transferase_dom"/>
</dbReference>
<keyword evidence="3" id="KW-0808">Transferase</keyword>
<comment type="caution">
    <text evidence="3">The sequence shown here is derived from an EMBL/GenBank/DDBJ whole genome shotgun (WGS) entry which is preliminary data.</text>
</comment>
<name>A0A371JD24_9FIRM</name>
<organism evidence="3 4">
    <name type="scientific">Lachnotalea glycerini</name>
    <dbReference type="NCBI Taxonomy" id="1763509"/>
    <lineage>
        <taxon>Bacteria</taxon>
        <taxon>Bacillati</taxon>
        <taxon>Bacillota</taxon>
        <taxon>Clostridia</taxon>
        <taxon>Lachnospirales</taxon>
        <taxon>Lachnospiraceae</taxon>
        <taxon>Lachnotalea</taxon>
    </lineage>
</organism>
<dbReference type="EMBL" id="NOKA02000033">
    <property type="protein sequence ID" value="RDY30578.1"/>
    <property type="molecule type" value="Genomic_DNA"/>
</dbReference>
<dbReference type="AlphaFoldDB" id="A0A371JD24"/>
<evidence type="ECO:0000259" key="1">
    <source>
        <dbReference type="Pfam" id="PF00483"/>
    </source>
</evidence>
<feature type="domain" description="Nucleotidyl transferase" evidence="1">
    <location>
        <begin position="6"/>
        <end position="286"/>
    </location>
</feature>